<dbReference type="PANTHER" id="PTHR43047">
    <property type="entry name" value="TWO-COMPONENT HISTIDINE PROTEIN KINASE"/>
    <property type="match status" value="1"/>
</dbReference>
<sequence length="498" mass="55979">MLSRFARLWRTSVAFKLSTPIVVVGVVLVVIIYWVVRSEGRELTQKSAVRLANLLVDSIVLGAQINGSNSNVVRLVNALGVYRELEFVALIDERSQTILAASKNRLINSPQSALAEYTLALPLQAKIDRLENVYFIEEGSRYHMAARIKLYDPATVSLRDMTIIFVINAQKASGELASALNLTIWVLIISILSMLFASSWVQQRVLFRRLSKFESLIASEVEQLTGGKLVRSDGDEIDGIQANFLTMLQEKHEADVEREMALEAAEASNQAKSDFLANMSHELRTPLNSIIGFSKRILKTQENLDERQVHSLGVISRSGEHLLQLINDVLDLTKIDAGRMEISPRPTDLTQVCRYAIEDQQEAAHSKGLRLTLHAPETLVGEVDELRIRQVMLNLVSNAVKYSEQGEIVVALRYVDDAIEICVEDSGIGIKAEDQKRLFKRFEQFDMQSRMQIGRGSGLGLYIVNEFVRLHKGWLKVESEYGRGSRFYVYLPSKAVVE</sequence>
<comment type="subcellular location">
    <subcellularLocation>
        <location evidence="2">Cell membrane</location>
    </subcellularLocation>
    <subcellularLocation>
        <location evidence="3">Membrane raft</location>
        <topology evidence="3">Multi-pass membrane protein</topology>
    </subcellularLocation>
</comment>
<dbReference type="SUPFAM" id="SSF55874">
    <property type="entry name" value="ATPase domain of HSP90 chaperone/DNA topoisomerase II/histidine kinase"/>
    <property type="match status" value="1"/>
</dbReference>
<keyword evidence="13" id="KW-1133">Transmembrane helix</keyword>
<dbReference type="RefSeq" id="WP_303493147.1">
    <property type="nucleotide sequence ID" value="NZ_JAUOPB010000009.1"/>
</dbReference>
<evidence type="ECO:0000313" key="16">
    <source>
        <dbReference type="Proteomes" id="UP001169760"/>
    </source>
</evidence>
<evidence type="ECO:0000256" key="10">
    <source>
        <dbReference type="ARBA" id="ARBA00022840"/>
    </source>
</evidence>
<dbReference type="EMBL" id="JAUOPB010000009">
    <property type="protein sequence ID" value="MDO6423489.1"/>
    <property type="molecule type" value="Genomic_DNA"/>
</dbReference>
<comment type="catalytic activity">
    <reaction evidence="1">
        <text>ATP + protein L-histidine = ADP + protein N-phospho-L-histidine.</text>
        <dbReference type="EC" id="2.7.13.3"/>
    </reaction>
</comment>
<dbReference type="SUPFAM" id="SSF47384">
    <property type="entry name" value="Homodimeric domain of signal transducing histidine kinase"/>
    <property type="match status" value="1"/>
</dbReference>
<comment type="caution">
    <text evidence="15">The sequence shown here is derived from an EMBL/GenBank/DDBJ whole genome shotgun (WGS) entry which is preliminary data.</text>
</comment>
<feature type="domain" description="Histidine kinase" evidence="14">
    <location>
        <begin position="278"/>
        <end position="495"/>
    </location>
</feature>
<dbReference type="SMART" id="SM00388">
    <property type="entry name" value="HisKA"/>
    <property type="match status" value="1"/>
</dbReference>
<keyword evidence="6" id="KW-0597">Phosphoprotein</keyword>
<accession>A0AAW7X7P4</accession>
<dbReference type="InterPro" id="IPR004358">
    <property type="entry name" value="Sig_transdc_His_kin-like_C"/>
</dbReference>
<keyword evidence="8" id="KW-0547">Nucleotide-binding</keyword>
<keyword evidence="5" id="KW-1003">Cell membrane</keyword>
<evidence type="ECO:0000256" key="1">
    <source>
        <dbReference type="ARBA" id="ARBA00000085"/>
    </source>
</evidence>
<dbReference type="PRINTS" id="PR00344">
    <property type="entry name" value="BCTRLSENSOR"/>
</dbReference>
<keyword evidence="9 15" id="KW-0418">Kinase</keyword>
<dbReference type="Pfam" id="PF00512">
    <property type="entry name" value="HisKA"/>
    <property type="match status" value="1"/>
</dbReference>
<dbReference type="EC" id="2.7.13.3" evidence="4"/>
<dbReference type="GO" id="GO:0045121">
    <property type="term" value="C:membrane raft"/>
    <property type="evidence" value="ECO:0007669"/>
    <property type="project" value="UniProtKB-SubCell"/>
</dbReference>
<dbReference type="InterPro" id="IPR036097">
    <property type="entry name" value="HisK_dim/P_sf"/>
</dbReference>
<dbReference type="Gene3D" id="3.30.565.10">
    <property type="entry name" value="Histidine kinase-like ATPase, C-terminal domain"/>
    <property type="match status" value="1"/>
</dbReference>
<dbReference type="GO" id="GO:0005524">
    <property type="term" value="F:ATP binding"/>
    <property type="evidence" value="ECO:0007669"/>
    <property type="project" value="UniProtKB-KW"/>
</dbReference>
<evidence type="ECO:0000259" key="14">
    <source>
        <dbReference type="PROSITE" id="PS50109"/>
    </source>
</evidence>
<dbReference type="CDD" id="cd00082">
    <property type="entry name" value="HisKA"/>
    <property type="match status" value="1"/>
</dbReference>
<keyword evidence="7" id="KW-0808">Transferase</keyword>
<evidence type="ECO:0000256" key="9">
    <source>
        <dbReference type="ARBA" id="ARBA00022777"/>
    </source>
</evidence>
<reference evidence="15" key="1">
    <citation type="submission" date="2023-07" db="EMBL/GenBank/DDBJ databases">
        <title>Genome content predicts the carbon catabolic preferences of heterotrophic bacteria.</title>
        <authorList>
            <person name="Gralka M."/>
        </authorList>
    </citation>
    <scope>NUCLEOTIDE SEQUENCE</scope>
    <source>
        <strain evidence="15">I3M17_2</strain>
    </source>
</reference>
<dbReference type="FunFam" id="3.30.565.10:FF:000023">
    <property type="entry name" value="PAS domain-containing sensor histidine kinase"/>
    <property type="match status" value="1"/>
</dbReference>
<evidence type="ECO:0000256" key="5">
    <source>
        <dbReference type="ARBA" id="ARBA00022475"/>
    </source>
</evidence>
<dbReference type="InterPro" id="IPR003594">
    <property type="entry name" value="HATPase_dom"/>
</dbReference>
<evidence type="ECO:0000256" key="11">
    <source>
        <dbReference type="ARBA" id="ARBA00023012"/>
    </source>
</evidence>
<dbReference type="GO" id="GO:0005886">
    <property type="term" value="C:plasma membrane"/>
    <property type="evidence" value="ECO:0007669"/>
    <property type="project" value="UniProtKB-SubCell"/>
</dbReference>
<dbReference type="SMART" id="SM00387">
    <property type="entry name" value="HATPase_c"/>
    <property type="match status" value="1"/>
</dbReference>
<dbReference type="Proteomes" id="UP001169760">
    <property type="component" value="Unassembled WGS sequence"/>
</dbReference>
<dbReference type="FunFam" id="1.10.287.130:FF:000001">
    <property type="entry name" value="Two-component sensor histidine kinase"/>
    <property type="match status" value="1"/>
</dbReference>
<evidence type="ECO:0000313" key="15">
    <source>
        <dbReference type="EMBL" id="MDO6423489.1"/>
    </source>
</evidence>
<gene>
    <name evidence="15" type="ORF">Q4521_13495</name>
</gene>
<dbReference type="Pfam" id="PF02518">
    <property type="entry name" value="HATPase_c"/>
    <property type="match status" value="1"/>
</dbReference>
<dbReference type="Gene3D" id="1.10.287.130">
    <property type="match status" value="1"/>
</dbReference>
<dbReference type="InterPro" id="IPR036890">
    <property type="entry name" value="HATPase_C_sf"/>
</dbReference>
<keyword evidence="10" id="KW-0067">ATP-binding</keyword>
<dbReference type="GO" id="GO:0000155">
    <property type="term" value="F:phosphorelay sensor kinase activity"/>
    <property type="evidence" value="ECO:0007669"/>
    <property type="project" value="InterPro"/>
</dbReference>
<proteinExistence type="predicted"/>
<evidence type="ECO:0000256" key="7">
    <source>
        <dbReference type="ARBA" id="ARBA00022679"/>
    </source>
</evidence>
<keyword evidence="12 13" id="KW-0472">Membrane</keyword>
<dbReference type="AlphaFoldDB" id="A0AAW7X7P4"/>
<evidence type="ECO:0000256" key="3">
    <source>
        <dbReference type="ARBA" id="ARBA00004314"/>
    </source>
</evidence>
<name>A0AAW7X7P4_9GAMM</name>
<evidence type="ECO:0000256" key="6">
    <source>
        <dbReference type="ARBA" id="ARBA00022553"/>
    </source>
</evidence>
<keyword evidence="11" id="KW-0902">Two-component regulatory system</keyword>
<evidence type="ECO:0000256" key="4">
    <source>
        <dbReference type="ARBA" id="ARBA00012438"/>
    </source>
</evidence>
<protein>
    <recommendedName>
        <fullName evidence="4">histidine kinase</fullName>
        <ecNumber evidence="4">2.7.13.3</ecNumber>
    </recommendedName>
</protein>
<dbReference type="CDD" id="cd16922">
    <property type="entry name" value="HATPase_EvgS-ArcB-TorS-like"/>
    <property type="match status" value="1"/>
</dbReference>
<dbReference type="InterPro" id="IPR005467">
    <property type="entry name" value="His_kinase_dom"/>
</dbReference>
<keyword evidence="13" id="KW-0812">Transmembrane</keyword>
<dbReference type="PROSITE" id="PS50109">
    <property type="entry name" value="HIS_KIN"/>
    <property type="match status" value="1"/>
</dbReference>
<dbReference type="InterPro" id="IPR003661">
    <property type="entry name" value="HisK_dim/P_dom"/>
</dbReference>
<evidence type="ECO:0000256" key="8">
    <source>
        <dbReference type="ARBA" id="ARBA00022741"/>
    </source>
</evidence>
<evidence type="ECO:0000256" key="2">
    <source>
        <dbReference type="ARBA" id="ARBA00004236"/>
    </source>
</evidence>
<organism evidence="15 16">
    <name type="scientific">Saccharophagus degradans</name>
    <dbReference type="NCBI Taxonomy" id="86304"/>
    <lineage>
        <taxon>Bacteria</taxon>
        <taxon>Pseudomonadati</taxon>
        <taxon>Pseudomonadota</taxon>
        <taxon>Gammaproteobacteria</taxon>
        <taxon>Cellvibrionales</taxon>
        <taxon>Cellvibrionaceae</taxon>
        <taxon>Saccharophagus</taxon>
    </lineage>
</organism>
<evidence type="ECO:0000256" key="13">
    <source>
        <dbReference type="SAM" id="Phobius"/>
    </source>
</evidence>
<evidence type="ECO:0000256" key="12">
    <source>
        <dbReference type="ARBA" id="ARBA00023136"/>
    </source>
</evidence>
<feature type="transmembrane region" description="Helical" evidence="13">
    <location>
        <begin position="17"/>
        <end position="36"/>
    </location>
</feature>